<dbReference type="FunFam" id="1.20.140.40:FF:000010">
    <property type="entry name" value="Pectinesterase"/>
    <property type="match status" value="1"/>
</dbReference>
<keyword evidence="5" id="KW-1015">Disulfide bond</keyword>
<dbReference type="PANTHER" id="PTHR31080">
    <property type="entry name" value="PECTINESTERASE INHIBITOR-LIKE"/>
    <property type="match status" value="1"/>
</dbReference>
<feature type="chain" id="PRO_5024286179" description="pectinesterase" evidence="8">
    <location>
        <begin position="38"/>
        <end position="208"/>
    </location>
</feature>
<dbReference type="GO" id="GO:0030599">
    <property type="term" value="F:pectinesterase activity"/>
    <property type="evidence" value="ECO:0007669"/>
    <property type="project" value="UniProtKB-EC"/>
</dbReference>
<evidence type="ECO:0000256" key="5">
    <source>
        <dbReference type="ARBA" id="ARBA00023157"/>
    </source>
</evidence>
<dbReference type="InterPro" id="IPR035513">
    <property type="entry name" value="Invertase/methylesterase_inhib"/>
</dbReference>
<dbReference type="Gene3D" id="1.20.140.40">
    <property type="entry name" value="Invertase/pectin methylesterase inhibitor family protein"/>
    <property type="match status" value="1"/>
</dbReference>
<keyword evidence="11" id="KW-1185">Reference proteome</keyword>
<organism evidence="10 11">
    <name type="scientific">Pyrus ussuriensis x Pyrus communis</name>
    <dbReference type="NCBI Taxonomy" id="2448454"/>
    <lineage>
        <taxon>Eukaryota</taxon>
        <taxon>Viridiplantae</taxon>
        <taxon>Streptophyta</taxon>
        <taxon>Embryophyta</taxon>
        <taxon>Tracheophyta</taxon>
        <taxon>Spermatophyta</taxon>
        <taxon>Magnoliopsida</taxon>
        <taxon>eudicotyledons</taxon>
        <taxon>Gunneridae</taxon>
        <taxon>Pentapetalae</taxon>
        <taxon>rosids</taxon>
        <taxon>fabids</taxon>
        <taxon>Rosales</taxon>
        <taxon>Rosaceae</taxon>
        <taxon>Amygdaloideae</taxon>
        <taxon>Maleae</taxon>
        <taxon>Pyrus</taxon>
    </lineage>
</organism>
<dbReference type="PANTHER" id="PTHR31080:SF15">
    <property type="entry name" value="INVERTASE"/>
    <property type="match status" value="1"/>
</dbReference>
<dbReference type="SUPFAM" id="SSF101148">
    <property type="entry name" value="Plant invertase/pectin methylesterase inhibitor"/>
    <property type="match status" value="1"/>
</dbReference>
<dbReference type="Pfam" id="PF04043">
    <property type="entry name" value="PMEI"/>
    <property type="match status" value="1"/>
</dbReference>
<feature type="domain" description="Pectinesterase inhibitor" evidence="9">
    <location>
        <begin position="44"/>
        <end position="202"/>
    </location>
</feature>
<evidence type="ECO:0000256" key="4">
    <source>
        <dbReference type="ARBA" id="ARBA00022729"/>
    </source>
</evidence>
<dbReference type="EC" id="3.1.1.11" evidence="3"/>
<dbReference type="CDD" id="cd15798">
    <property type="entry name" value="PMEI-like_3"/>
    <property type="match status" value="1"/>
</dbReference>
<comment type="similarity">
    <text evidence="7">Belongs to the PMEI family.</text>
</comment>
<accession>A0A5N5F948</accession>
<dbReference type="AlphaFoldDB" id="A0A5N5F948"/>
<keyword evidence="4 8" id="KW-0732">Signal</keyword>
<evidence type="ECO:0000256" key="8">
    <source>
        <dbReference type="SAM" id="SignalP"/>
    </source>
</evidence>
<evidence type="ECO:0000259" key="9">
    <source>
        <dbReference type="SMART" id="SM00856"/>
    </source>
</evidence>
<evidence type="ECO:0000256" key="3">
    <source>
        <dbReference type="ARBA" id="ARBA00013229"/>
    </source>
</evidence>
<dbReference type="GO" id="GO:0004857">
    <property type="term" value="F:enzyme inhibitor activity"/>
    <property type="evidence" value="ECO:0007669"/>
    <property type="project" value="InterPro"/>
</dbReference>
<gene>
    <name evidence="10" type="ORF">D8674_001451</name>
</gene>
<dbReference type="InterPro" id="IPR006501">
    <property type="entry name" value="Pectinesterase_inhib_dom"/>
</dbReference>
<evidence type="ECO:0000256" key="2">
    <source>
        <dbReference type="ARBA" id="ARBA00007786"/>
    </source>
</evidence>
<dbReference type="Proteomes" id="UP000327157">
    <property type="component" value="Chromosome 1"/>
</dbReference>
<keyword evidence="6" id="KW-0325">Glycoprotein</keyword>
<dbReference type="NCBIfam" id="TIGR01614">
    <property type="entry name" value="PME_inhib"/>
    <property type="match status" value="1"/>
</dbReference>
<comment type="caution">
    <text evidence="10">The sequence shown here is derived from an EMBL/GenBank/DDBJ whole genome shotgun (WGS) entry which is preliminary data.</text>
</comment>
<evidence type="ECO:0000313" key="11">
    <source>
        <dbReference type="Proteomes" id="UP000327157"/>
    </source>
</evidence>
<name>A0A5N5F948_9ROSA</name>
<dbReference type="EMBL" id="SMOL01000768">
    <property type="protein sequence ID" value="KAB2598531.1"/>
    <property type="molecule type" value="Genomic_DNA"/>
</dbReference>
<evidence type="ECO:0000313" key="10">
    <source>
        <dbReference type="EMBL" id="KAB2598531.1"/>
    </source>
</evidence>
<dbReference type="InterPro" id="IPR051955">
    <property type="entry name" value="PME_Inhibitor"/>
</dbReference>
<reference evidence="10 11" key="1">
    <citation type="submission" date="2019-09" db="EMBL/GenBank/DDBJ databases">
        <authorList>
            <person name="Ou C."/>
        </authorList>
    </citation>
    <scope>NUCLEOTIDE SEQUENCE [LARGE SCALE GENOMIC DNA]</scope>
    <source>
        <strain evidence="10">S2</strain>
        <tissue evidence="10">Leaf</tissue>
    </source>
</reference>
<dbReference type="OrthoDB" id="1430376at2759"/>
<protein>
    <recommendedName>
        <fullName evidence="3">pectinesterase</fullName>
        <ecNumber evidence="3">3.1.1.11</ecNumber>
    </recommendedName>
</protein>
<proteinExistence type="inferred from homology"/>
<feature type="signal peptide" evidence="8">
    <location>
        <begin position="1"/>
        <end position="37"/>
    </location>
</feature>
<reference evidence="11" key="2">
    <citation type="submission" date="2019-10" db="EMBL/GenBank/DDBJ databases">
        <title>A de novo genome assembly of a pear dwarfing rootstock.</title>
        <authorList>
            <person name="Wang F."/>
            <person name="Wang J."/>
            <person name="Li S."/>
            <person name="Zhang Y."/>
            <person name="Fang M."/>
            <person name="Ma L."/>
            <person name="Zhao Y."/>
            <person name="Jiang S."/>
        </authorList>
    </citation>
    <scope>NUCLEOTIDE SEQUENCE [LARGE SCALE GENOMIC DNA]</scope>
</reference>
<comment type="similarity">
    <text evidence="1">In the N-terminal section; belongs to the PMEI family.</text>
</comment>
<comment type="similarity">
    <text evidence="2">In the C-terminal section; belongs to the pectinesterase family.</text>
</comment>
<reference evidence="10 11" key="3">
    <citation type="submission" date="2019-11" db="EMBL/GenBank/DDBJ databases">
        <title>A de novo genome assembly of a pear dwarfing rootstock.</title>
        <authorList>
            <person name="Wang F."/>
            <person name="Wang J."/>
            <person name="Li S."/>
            <person name="Zhang Y."/>
            <person name="Fang M."/>
            <person name="Ma L."/>
            <person name="Zhao Y."/>
            <person name="Jiang S."/>
        </authorList>
    </citation>
    <scope>NUCLEOTIDE SEQUENCE [LARGE SCALE GENOMIC DNA]</scope>
    <source>
        <strain evidence="10">S2</strain>
        <tissue evidence="10">Leaf</tissue>
    </source>
</reference>
<evidence type="ECO:0000256" key="7">
    <source>
        <dbReference type="ARBA" id="ARBA00038471"/>
    </source>
</evidence>
<evidence type="ECO:0000256" key="1">
    <source>
        <dbReference type="ARBA" id="ARBA00006027"/>
    </source>
</evidence>
<sequence length="208" mass="22293">MGAQTFTTPTSNSHHVLTFLLPILLLIIMTNMQTTVATSSSSQTYKTYVKTACNSTTYPLICYQSLSSYASKIKSNPRKLCIYALSVTLQASKNASSAVSKLSKRGGLTPTEKGVINDCLENIKESIDELKDSVSSMNNLGVKGADVQAQLDDIKTWASAVITDDVTCTDGFDGLKVSTAVKTPINNSIVYVARLASNALSLIDSLSY</sequence>
<evidence type="ECO:0000256" key="6">
    <source>
        <dbReference type="ARBA" id="ARBA00023180"/>
    </source>
</evidence>
<dbReference type="SMART" id="SM00856">
    <property type="entry name" value="PMEI"/>
    <property type="match status" value="1"/>
</dbReference>